<evidence type="ECO:0000313" key="4">
    <source>
        <dbReference type="Proteomes" id="UP000005240"/>
    </source>
</evidence>
<feature type="compositionally biased region" description="Polar residues" evidence="1">
    <location>
        <begin position="229"/>
        <end position="240"/>
    </location>
</feature>
<dbReference type="Proteomes" id="UP000005240">
    <property type="component" value="Unassembled WGS sequence"/>
</dbReference>
<accession>A0A0C4F7B5</accession>
<feature type="compositionally biased region" description="Polar residues" evidence="1">
    <location>
        <begin position="189"/>
        <end position="219"/>
    </location>
</feature>
<reference evidence="3" key="4">
    <citation type="submission" date="2025-05" db="UniProtKB">
        <authorList>
            <consortium name="EnsemblFungi"/>
        </authorList>
    </citation>
    <scope>IDENTIFICATION</scope>
    <source>
        <strain evidence="3">isolate 1-1 / race 1 (BBBD)</strain>
    </source>
</reference>
<evidence type="ECO:0000313" key="3">
    <source>
        <dbReference type="EnsemblFungi" id="PTTG_09044-t43_1-p1"/>
    </source>
</evidence>
<evidence type="ECO:0000313" key="2">
    <source>
        <dbReference type="EMBL" id="OAV93745.1"/>
    </source>
</evidence>
<reference evidence="2" key="2">
    <citation type="submission" date="2016-05" db="EMBL/GenBank/DDBJ databases">
        <title>Comparative analysis highlights variable genome content of wheat rusts and divergence of the mating loci.</title>
        <authorList>
            <person name="Cuomo C.A."/>
            <person name="Bakkeren G."/>
            <person name="Szabo L."/>
            <person name="Khalil H."/>
            <person name="Joly D."/>
            <person name="Goldberg J."/>
            <person name="Young S."/>
            <person name="Zeng Q."/>
            <person name="Fellers J."/>
        </authorList>
    </citation>
    <scope>NUCLEOTIDE SEQUENCE [LARGE SCALE GENOMIC DNA]</scope>
    <source>
        <strain evidence="2">1-1 BBBD Race 1</strain>
    </source>
</reference>
<proteinExistence type="predicted"/>
<reference evidence="3 4" key="3">
    <citation type="journal article" date="2017" name="G3 (Bethesda)">
        <title>Comparative analysis highlights variable genome content of wheat rusts and divergence of the mating loci.</title>
        <authorList>
            <person name="Cuomo C.A."/>
            <person name="Bakkeren G."/>
            <person name="Khalil H.B."/>
            <person name="Panwar V."/>
            <person name="Joly D."/>
            <person name="Linning R."/>
            <person name="Sakthikumar S."/>
            <person name="Song X."/>
            <person name="Adiconis X."/>
            <person name="Fan L."/>
            <person name="Goldberg J.M."/>
            <person name="Levin J.Z."/>
            <person name="Young S."/>
            <person name="Zeng Q."/>
            <person name="Anikster Y."/>
            <person name="Bruce M."/>
            <person name="Wang M."/>
            <person name="Yin C."/>
            <person name="McCallum B."/>
            <person name="Szabo L.J."/>
            <person name="Hulbert S."/>
            <person name="Chen X."/>
            <person name="Fellers J.P."/>
        </authorList>
    </citation>
    <scope>NUCLEOTIDE SEQUENCE</scope>
    <source>
        <strain evidence="3">isolate 1-1 / race 1 (BBBD)</strain>
        <strain evidence="4">Isolate 1-1 / race 1 (BBBD)</strain>
    </source>
</reference>
<dbReference type="EMBL" id="ADAS02000047">
    <property type="protein sequence ID" value="OAV93745.1"/>
    <property type="molecule type" value="Genomic_DNA"/>
</dbReference>
<dbReference type="VEuPathDB" id="FungiDB:PTTG_09044"/>
<reference evidence="2" key="1">
    <citation type="submission" date="2009-11" db="EMBL/GenBank/DDBJ databases">
        <authorList>
            <consortium name="The Broad Institute Genome Sequencing Platform"/>
            <person name="Ward D."/>
            <person name="Feldgarden M."/>
            <person name="Earl A."/>
            <person name="Young S.K."/>
            <person name="Zeng Q."/>
            <person name="Koehrsen M."/>
            <person name="Alvarado L."/>
            <person name="Berlin A."/>
            <person name="Bochicchio J."/>
            <person name="Borenstein D."/>
            <person name="Chapman S.B."/>
            <person name="Chen Z."/>
            <person name="Engels R."/>
            <person name="Freedman E."/>
            <person name="Gellesch M."/>
            <person name="Goldberg J."/>
            <person name="Griggs A."/>
            <person name="Gujja S."/>
            <person name="Heilman E."/>
            <person name="Heiman D."/>
            <person name="Hepburn T."/>
            <person name="Howarth C."/>
            <person name="Jen D."/>
            <person name="Larson L."/>
            <person name="Lewis B."/>
            <person name="Mehta T."/>
            <person name="Park D."/>
            <person name="Pearson M."/>
            <person name="Roberts A."/>
            <person name="Saif S."/>
            <person name="Shea T."/>
            <person name="Shenoy N."/>
            <person name="Sisk P."/>
            <person name="Stolte C."/>
            <person name="Sykes S."/>
            <person name="Thomson T."/>
            <person name="Walk T."/>
            <person name="White J."/>
            <person name="Yandava C."/>
            <person name="Izard J."/>
            <person name="Baranova O.V."/>
            <person name="Blanton J.M."/>
            <person name="Tanner A.C."/>
            <person name="Dewhirst F.E."/>
            <person name="Haas B."/>
            <person name="Nusbaum C."/>
            <person name="Birren B."/>
        </authorList>
    </citation>
    <scope>NUCLEOTIDE SEQUENCE [LARGE SCALE GENOMIC DNA]</scope>
    <source>
        <strain evidence="2">1-1 BBBD Race 1</strain>
    </source>
</reference>
<evidence type="ECO:0000256" key="1">
    <source>
        <dbReference type="SAM" id="MobiDB-lite"/>
    </source>
</evidence>
<keyword evidence="4" id="KW-1185">Reference proteome</keyword>
<feature type="region of interest" description="Disordered" evidence="1">
    <location>
        <begin position="25"/>
        <end position="240"/>
    </location>
</feature>
<feature type="compositionally biased region" description="Basic and acidic residues" evidence="1">
    <location>
        <begin position="52"/>
        <end position="70"/>
    </location>
</feature>
<protein>
    <submittedName>
        <fullName evidence="2 3">Uncharacterized protein</fullName>
    </submittedName>
</protein>
<dbReference type="EnsemblFungi" id="PTTG_09044-t43_1">
    <property type="protein sequence ID" value="PTTG_09044-t43_1-p1"/>
    <property type="gene ID" value="PTTG_09044"/>
</dbReference>
<organism evidence="2">
    <name type="scientific">Puccinia triticina (isolate 1-1 / race 1 (BBBD))</name>
    <name type="common">Brown leaf rust fungus</name>
    <dbReference type="NCBI Taxonomy" id="630390"/>
    <lineage>
        <taxon>Eukaryota</taxon>
        <taxon>Fungi</taxon>
        <taxon>Dikarya</taxon>
        <taxon>Basidiomycota</taxon>
        <taxon>Pucciniomycotina</taxon>
        <taxon>Pucciniomycetes</taxon>
        <taxon>Pucciniales</taxon>
        <taxon>Pucciniaceae</taxon>
        <taxon>Puccinia</taxon>
    </lineage>
</organism>
<name>A0A0C4F7B5_PUCT1</name>
<dbReference type="AlphaFoldDB" id="A0A0C4F7B5"/>
<gene>
    <name evidence="2" type="ORF">PTTG_09044</name>
</gene>
<sequence>MNTLTRSKAPRDSLTDAIAQSREYDAEILPNPTKKKSGWSKMIGFGSKNKSKSKDKQVLEVTQYREEVEHPAASLPPSNQGSPAREGERELSAEEAQGLEMVLYDGIAPSENASPAEQVAQGRDPNRRRRGAKGRSSNRGGQVPQGGSPGYNDYGAGTHDTPVSNYPALTYGESTHDNPGYAPRYDAYGQNSYNTPSYGTSSPDYSSIRNWGNPTSGGFQESYPEHSYANDQGYQNSQNNYRVVPPQSSPLPADIQQSMNLLDLNGHPNGQANWVKYYGHQADALWFSRNHQN</sequence>